<evidence type="ECO:0000313" key="6">
    <source>
        <dbReference type="Proteomes" id="UP000242219"/>
    </source>
</evidence>
<dbReference type="Gene3D" id="3.40.640.10">
    <property type="entry name" value="Type I PLP-dependent aspartate aminotransferase-like (Major domain)"/>
    <property type="match status" value="1"/>
</dbReference>
<dbReference type="PANTHER" id="PTHR11986:SF58">
    <property type="entry name" value="LEUCINE_METHIONINE RACEMASE"/>
    <property type="match status" value="1"/>
</dbReference>
<reference evidence="5 6" key="1">
    <citation type="journal article" date="2016" name="Genome Announc.">
        <title>Draft Genome Sequence of the Anaerobic Ammonium-Oxidizing Bacterium 'Candidatus Brocadia sp. 40'.</title>
        <authorList>
            <person name="Ali M."/>
            <person name="Haroon M.F."/>
            <person name="Narita Y."/>
            <person name="Zhang L."/>
            <person name="Rangel Shaw D."/>
            <person name="Okabe S."/>
            <person name="Saikaly P.E."/>
        </authorList>
    </citation>
    <scope>NUCLEOTIDE SEQUENCE [LARGE SCALE GENOMIC DNA]</scope>
    <source>
        <strain evidence="5 6">40</strain>
    </source>
</reference>
<keyword evidence="3" id="KW-0032">Aminotransferase</keyword>
<dbReference type="InterPro" id="IPR015421">
    <property type="entry name" value="PyrdxlP-dep_Trfase_major"/>
</dbReference>
<dbReference type="GO" id="GO:0030170">
    <property type="term" value="F:pyridoxal phosphate binding"/>
    <property type="evidence" value="ECO:0007669"/>
    <property type="project" value="InterPro"/>
</dbReference>
<dbReference type="Pfam" id="PF00202">
    <property type="entry name" value="Aminotran_3"/>
    <property type="match status" value="1"/>
</dbReference>
<evidence type="ECO:0000256" key="4">
    <source>
        <dbReference type="ARBA" id="ARBA00022898"/>
    </source>
</evidence>
<dbReference type="InterPro" id="IPR050103">
    <property type="entry name" value="Class-III_PLP-dep_AT"/>
</dbReference>
<dbReference type="RefSeq" id="WP_070067451.1">
    <property type="nucleotide sequence ID" value="NZ_MJUW02000096.1"/>
</dbReference>
<comment type="similarity">
    <text evidence="2">Belongs to the class-III pyridoxal-phosphate-dependent aminotransferase family.</text>
</comment>
<accession>A0A1V6LYZ2</accession>
<dbReference type="Gene3D" id="3.90.1150.10">
    <property type="entry name" value="Aspartate Aminotransferase, domain 1"/>
    <property type="match status" value="1"/>
</dbReference>
<evidence type="ECO:0000256" key="2">
    <source>
        <dbReference type="ARBA" id="ARBA00008954"/>
    </source>
</evidence>
<protein>
    <recommendedName>
        <fullName evidence="7">Aminotransferase class III</fullName>
    </recommendedName>
</protein>
<dbReference type="AlphaFoldDB" id="A0A1V6LYZ2"/>
<keyword evidence="3" id="KW-0808">Transferase</keyword>
<dbReference type="InterPro" id="IPR005814">
    <property type="entry name" value="Aminotrans_3"/>
</dbReference>
<comment type="cofactor">
    <cofactor evidence="1">
        <name>pyridoxal 5'-phosphate</name>
        <dbReference type="ChEBI" id="CHEBI:597326"/>
    </cofactor>
</comment>
<dbReference type="Proteomes" id="UP000242219">
    <property type="component" value="Unassembled WGS sequence"/>
</dbReference>
<evidence type="ECO:0000313" key="5">
    <source>
        <dbReference type="EMBL" id="OQD45350.1"/>
    </source>
</evidence>
<dbReference type="PANTHER" id="PTHR11986">
    <property type="entry name" value="AMINOTRANSFERASE CLASS III"/>
    <property type="match status" value="1"/>
</dbReference>
<evidence type="ECO:0008006" key="7">
    <source>
        <dbReference type="Google" id="ProtNLM"/>
    </source>
</evidence>
<dbReference type="GO" id="GO:0008483">
    <property type="term" value="F:transaminase activity"/>
    <property type="evidence" value="ECO:0007669"/>
    <property type="project" value="UniProtKB-KW"/>
</dbReference>
<proteinExistence type="inferred from homology"/>
<gene>
    <name evidence="5" type="ORF">BIY37_08775</name>
</gene>
<evidence type="ECO:0000256" key="3">
    <source>
        <dbReference type="ARBA" id="ARBA00022576"/>
    </source>
</evidence>
<dbReference type="InterPro" id="IPR015422">
    <property type="entry name" value="PyrdxlP-dep_Trfase_small"/>
</dbReference>
<sequence length="98" mass="11003">MDIADVDNNAFLGFTASVAVYNTGHSHNQIVSAINSQAETLVYMSGTIFIIPSISSWQKIFLQFVPDLTQKSLLRKPGVESVEAAFKLARYYIRRYIN</sequence>
<keyword evidence="6" id="KW-1185">Reference proteome</keyword>
<dbReference type="GO" id="GO:0042802">
    <property type="term" value="F:identical protein binding"/>
    <property type="evidence" value="ECO:0007669"/>
    <property type="project" value="TreeGrafter"/>
</dbReference>
<dbReference type="InterPro" id="IPR015424">
    <property type="entry name" value="PyrdxlP-dep_Trfase"/>
</dbReference>
<evidence type="ECO:0000256" key="1">
    <source>
        <dbReference type="ARBA" id="ARBA00001933"/>
    </source>
</evidence>
<organism evidence="5 6">
    <name type="scientific">Candidatus Brocadia sapporoensis</name>
    <dbReference type="NCBI Taxonomy" id="392547"/>
    <lineage>
        <taxon>Bacteria</taxon>
        <taxon>Pseudomonadati</taxon>
        <taxon>Planctomycetota</taxon>
        <taxon>Candidatus Brocadiia</taxon>
        <taxon>Candidatus Brocadiales</taxon>
        <taxon>Candidatus Brocadiaceae</taxon>
        <taxon>Candidatus Brocadia</taxon>
    </lineage>
</organism>
<dbReference type="SUPFAM" id="SSF53383">
    <property type="entry name" value="PLP-dependent transferases"/>
    <property type="match status" value="1"/>
</dbReference>
<dbReference type="EMBL" id="MJUW02000096">
    <property type="protein sequence ID" value="OQD45350.1"/>
    <property type="molecule type" value="Genomic_DNA"/>
</dbReference>
<keyword evidence="4" id="KW-0663">Pyridoxal phosphate</keyword>
<name>A0A1V6LYZ2_9BACT</name>
<comment type="caution">
    <text evidence="5">The sequence shown here is derived from an EMBL/GenBank/DDBJ whole genome shotgun (WGS) entry which is preliminary data.</text>
</comment>